<proteinExistence type="predicted"/>
<accession>A0A0U1L0V8</accession>
<dbReference type="Pfam" id="PF05521">
    <property type="entry name" value="Phage_HCP"/>
    <property type="match status" value="1"/>
</dbReference>
<protein>
    <recommendedName>
        <fullName evidence="3">Phage head-tail adaptor</fullName>
    </recommendedName>
</protein>
<sequence length="108" mass="12040">MKIGKMDKRIILQKPELISDGAGGYKPAGANKFVDAGTVWAEFKTPKFSTQEVAGAVASVGIREIKIWYRADVVKGWRVLYGSDKLSVNHVYHIGRNETFLVVKEMVK</sequence>
<dbReference type="InterPro" id="IPR008767">
    <property type="entry name" value="Phage_SPP1_head-tail_adaptor"/>
</dbReference>
<name>A0A0U1L0V8_9FIRM</name>
<dbReference type="NCBIfam" id="TIGR01563">
    <property type="entry name" value="gp16_SPP1"/>
    <property type="match status" value="1"/>
</dbReference>
<evidence type="ECO:0000313" key="2">
    <source>
        <dbReference type="Proteomes" id="UP000049855"/>
    </source>
</evidence>
<evidence type="ECO:0000313" key="1">
    <source>
        <dbReference type="EMBL" id="CQR73306.1"/>
    </source>
</evidence>
<dbReference type="AlphaFoldDB" id="A0A0U1L0V8"/>
<dbReference type="RefSeq" id="WP_021168091.1">
    <property type="nucleotide sequence ID" value="NZ_CTRP01000012.1"/>
</dbReference>
<dbReference type="Proteomes" id="UP000049855">
    <property type="component" value="Unassembled WGS sequence"/>
</dbReference>
<keyword evidence="2" id="KW-1185">Reference proteome</keyword>
<evidence type="ECO:0008006" key="3">
    <source>
        <dbReference type="Google" id="ProtNLM"/>
    </source>
</evidence>
<reference evidence="2" key="1">
    <citation type="submission" date="2015-03" db="EMBL/GenBank/DDBJ databases">
        <authorList>
            <person name="Nijsse Bart"/>
        </authorList>
    </citation>
    <scope>NUCLEOTIDE SEQUENCE [LARGE SCALE GENOMIC DNA]</scope>
</reference>
<dbReference type="EMBL" id="CTRP01000012">
    <property type="protein sequence ID" value="CQR73306.1"/>
    <property type="molecule type" value="Genomic_DNA"/>
</dbReference>
<gene>
    <name evidence="1" type="ORF">SpAn4DRAFT_2538</name>
</gene>
<dbReference type="Gene3D" id="2.40.10.270">
    <property type="entry name" value="Bacteriophage SPP1 head-tail adaptor protein"/>
    <property type="match status" value="1"/>
</dbReference>
<dbReference type="InterPro" id="IPR038666">
    <property type="entry name" value="SSP1_head-tail_sf"/>
</dbReference>
<organism evidence="1 2">
    <name type="scientific">Sporomusa ovata</name>
    <dbReference type="NCBI Taxonomy" id="2378"/>
    <lineage>
        <taxon>Bacteria</taxon>
        <taxon>Bacillati</taxon>
        <taxon>Bacillota</taxon>
        <taxon>Negativicutes</taxon>
        <taxon>Selenomonadales</taxon>
        <taxon>Sporomusaceae</taxon>
        <taxon>Sporomusa</taxon>
    </lineage>
</organism>